<evidence type="ECO:0000313" key="2">
    <source>
        <dbReference type="Proteomes" id="UP000789901"/>
    </source>
</evidence>
<accession>A0ABN7VN77</accession>
<dbReference type="EMBL" id="CAJVQB010018342">
    <property type="protein sequence ID" value="CAG8787338.1"/>
    <property type="molecule type" value="Genomic_DNA"/>
</dbReference>
<reference evidence="1 2" key="1">
    <citation type="submission" date="2021-06" db="EMBL/GenBank/DDBJ databases">
        <authorList>
            <person name="Kallberg Y."/>
            <person name="Tangrot J."/>
            <person name="Rosling A."/>
        </authorList>
    </citation>
    <scope>NUCLEOTIDE SEQUENCE [LARGE SCALE GENOMIC DNA]</scope>
    <source>
        <strain evidence="1 2">120-4 pot B 10/14</strain>
    </source>
</reference>
<comment type="caution">
    <text evidence="1">The sequence shown here is derived from an EMBL/GenBank/DDBJ whole genome shotgun (WGS) entry which is preliminary data.</text>
</comment>
<organism evidence="1 2">
    <name type="scientific">Gigaspora margarita</name>
    <dbReference type="NCBI Taxonomy" id="4874"/>
    <lineage>
        <taxon>Eukaryota</taxon>
        <taxon>Fungi</taxon>
        <taxon>Fungi incertae sedis</taxon>
        <taxon>Mucoromycota</taxon>
        <taxon>Glomeromycotina</taxon>
        <taxon>Glomeromycetes</taxon>
        <taxon>Diversisporales</taxon>
        <taxon>Gigasporaceae</taxon>
        <taxon>Gigaspora</taxon>
    </lineage>
</organism>
<gene>
    <name evidence="1" type="ORF">GMARGA_LOCUS20671</name>
</gene>
<protein>
    <submittedName>
        <fullName evidence="1">15976_t:CDS:1</fullName>
    </submittedName>
</protein>
<feature type="non-terminal residue" evidence="1">
    <location>
        <position position="289"/>
    </location>
</feature>
<keyword evidence="2" id="KW-1185">Reference proteome</keyword>
<proteinExistence type="predicted"/>
<dbReference type="Proteomes" id="UP000789901">
    <property type="component" value="Unassembled WGS sequence"/>
</dbReference>
<sequence length="289" mass="34550">MEMITESNHEAPYIELNLESLYNYNVTPNIKAQSEKCTIFIIDKAMQESWKNYRNPLVVNINRAWDSIEEGILSAAKGNIPYKRISNSIHTINKKEKHRTNLHEDTITVSWLYRKLKKSISIPQTLRARGEIERINKQIRAINERNSTNIQQLRIIDLTNDRSWLQDLKGWWHILNRKWKQKMEADKLREIKKFIDLCCQKIQNEQDKMLDSLLDRPISKIQLDHLLDQNKAELVNTPSEVKNSTRDFFKVQYKKKCTDLKNMLIKWKKIYKPQLWINENIYKDLNKEI</sequence>
<feature type="non-terminal residue" evidence="1">
    <location>
        <position position="1"/>
    </location>
</feature>
<evidence type="ECO:0000313" key="1">
    <source>
        <dbReference type="EMBL" id="CAG8787338.1"/>
    </source>
</evidence>
<name>A0ABN7VN77_GIGMA</name>